<feature type="region of interest" description="Disordered" evidence="1">
    <location>
        <begin position="1"/>
        <end position="103"/>
    </location>
</feature>
<accession>A0A9W7G959</accession>
<name>A0A9W7G959_9STRA</name>
<feature type="compositionally biased region" description="Basic and acidic residues" evidence="1">
    <location>
        <begin position="116"/>
        <end position="126"/>
    </location>
</feature>
<reference evidence="4" key="1">
    <citation type="journal article" date="2023" name="Commun. Biol.">
        <title>Genome analysis of Parmales, the sister group of diatoms, reveals the evolutionary specialization of diatoms from phago-mixotrophs to photoautotrophs.</title>
        <authorList>
            <person name="Ban H."/>
            <person name="Sato S."/>
            <person name="Yoshikawa S."/>
            <person name="Yamada K."/>
            <person name="Nakamura Y."/>
            <person name="Ichinomiya M."/>
            <person name="Sato N."/>
            <person name="Blanc-Mathieu R."/>
            <person name="Endo H."/>
            <person name="Kuwata A."/>
            <person name="Ogata H."/>
        </authorList>
    </citation>
    <scope>NUCLEOTIDE SEQUENCE [LARGE SCALE GENOMIC DNA]</scope>
</reference>
<keyword evidence="4" id="KW-1185">Reference proteome</keyword>
<sequence length="3675" mass="402846">MSESPRKSWSPFKKIKAPKSPKWLRRHDPTYDHDYFEEPVSGSAGSKVRFSPSTPTSIISAKSIKSTGTTLGDDTYNPMAATRGTSEQSDPPGTPPPNESRKAGFIARMTKSWRFSSEDTSERETDSSGGLELGRVNVKKMATLGDSSPDTTSEYYRKQKSYDYRKDPKYIAERWWRRFFALMSSGFFVCVGIVIAYHYTDGFASLTPSKPSDPLAEVPVYSDAELNDKLKTASCGEDKDFLFNLLQGEEDSAVGISTDVTIHNVAATIDVAFDVPVVEIFRGKITIASLSLTMDLLPAKISPVIDASLCGQRHFEFPFALQREPVDMKETMGVKAPISLDSGEGLLRMTTVKKATLENFNANKKSRKLTDGNYFVDMFTLQASAFLPTSEDALWKRKRGRDVEQIDMKLDFDVTNQGFQFTLLEDVSANLENLFASSTCLTSQPTDILNEVVVEEDTMKVSYDSLVGMKVSGPAEVSGSLKQQDSESSSASIEVISPIGCQNPKLRVLFEDQDAADEGSGAPTQLTRQLASIRTVEFERFSNKTVVAETKRMRVPARGAPVNIEINEDGNGVVVDPNWSLFSRPKPYVPPFSATVTIKNQATAGSAVSTAYYTEKLSQRTRLFNDRPYKYNRFPKFMEDMTVVLTSNEDSAWPGEFDKSNTEHLFCVNTDKDTPAVYVIIDNDMLMVPEWLSTAYTRLDNAEVASQTKSWTEWSTNFAVYWRPLNGDDEPCFGLNGGQLDHMYTVAFGDTPPTSLTRFDEDCEEEDASLCVDDSMTNDFQLRDGVVKMNYVDGKPYDMYIAGLLTIYVGYTKSIVPVKIQFHTDFSNFRFEAKGVEITSFSSAISSVAPTDGPVPLLSSGRERNQDDVASRVRANILFSTYDEDAGLRVKANAEFILSDTQLTPLMKDTIFQIDSFIPFSYNHTHNYFLPGDPNDFVFNLNGTAAEVITGAGHRLTDSELEIRAKGGVLDAQIECDMHLNFTNFLEEDTVSSHVFFSIEGLMLNATDKVATSSISGHLLLPGITATAAPWMSLRAGGVTGVVDFSSSGFTIQTLSLYASPTFKGLSTEASGTAKFDYTAPKTWSLEVAVSSTSEIVVKEMIGLSFGDAVGEGEIEEYVGTGTIVDADVKVNLRDRGEYFRLEVGIGGSKMAPEILFGAEEVDLRMVVSASETDIKNVSNYRVSFNGEADRLVLGEYLEVRDGEIEVVGDLSTTKTNPDLDVLISGKTVLNFGNTSIGDLMVDSVVMGQHWPYENKTEIGADISLDDAGWVVNEQLKLTSGNLMVDGVHENGNWTFDPIDYSASGQYLLGEGGESERYVVCVVEGRASQETGEGVVKVASSLGGLEDSFKMVLPSESYDIPAAGEISLLDGDFEVCISSYDIDFAGMECVDGVVIESVVVIDSFLSSFVKPFGYKAANATIGMKVGAILPADDEEGDTIVVETVFAGRGLSISPSVTLTKVWMKTLDWNAEVLYVFEVEVELSGSSKLVLKGDGSWGGADTPHKASLNLATTLTDDLAILPNFNVSKSCEVEVDLVAQVETNKTVWEAAEVKWEACGVDVVLLDGGGKVETVSSGSVDVLTGDYIVDMESKFENMVDALSAVLNVSAGELLPEPLRFVEMDDTSVVNIGLNSEADTVKMGITVDLSTVDEIKDAVEALGMNSMPDLVRASCEIETRLSKPAWNETTIKFVFSAEDFKLGGITVDTFELEVMKEEDGSLVLESSSVFMLLGQKFLLRGITSLEDGVTALNTTAVFLADGDNKLYLFEDKIHITEGRLMLEMVKGAEEGDELEVVKGRFFGEAMIHYTKNLHSDNKVKISFGKGLENYVLELESLSSIDLFSFVPFFPSINFELTGRSNFGFRYASKTMIAEVTLQSQMMSSVALDPVKPLLGDIEKMSAEGTWNLRLKTNVSESTDWWEFHGELGMSDVRIGESFEISKGSLVVDLGSGKNSTWAFSIDSSLIVSGSMLTGKNESIVAEMSGSYDSETQVLSLLGVSKEPFHPLGQEYMEMTQGSITMELQAPKLELVKLEMMASLTTTFTSGEMASEFVCLNNCQDVFVRASGINIVNLEDVFNRVTPEDDDVVSAESKTELDPVWSMDLRNINITMSNFENSKYEVARGFSLDAGGELEEGAGSNVESKVAGIKDDAFKAEFVMRLHVDYFVAEGERVNPSLYLMFDVDNAELIPGVDVIGFTFNCKGLMSSLDIKLSTVLSVQLPSLKAPLITTVEGDFNLALEDGEAEIDSDWTATASTKLAQSFQWNPMGVEIFKLVNPHLHLHFSEDEDTVEEDDVEVDKLEISSKNITLSDAILLHLPKFTVTSFDPQEFMLETGMTIDYKEENHPLKADVKGTFMEIDIEGDRGIASLESELTDVWWPLGSNDMVVVKEGGKMNLTLTTELGAVKQFEGFGGLEISFDGENMTADFSGKSGGDLEEFCFMFQDVPVVSIGKVLGRVLLGENATEAAENWLLGESGGADLEVDAAIYEKSGGVKKAAISIGSYNQDCGMYKPGGVAPVDGHRVGLTLEAGGGGNMIELWRLVVDEEVENISLESEIVVPKERGADAPLLFSMSLKTESGEVEGAGAGIEVDAGKIELKIVDEDSMAVNEISVGMDITVRFGDGKSLGFEVSGAAQEKVAAAVDGKNRTKTYDVQLHGATTSPWEEPFGLSWLEITKGSLDVATTSEMKWENTDLMMRLSSRFLFNASLDVDLDALVTEGGEDVVLEGVLSGKNIQLLGMLGTVGGESGLEGKESDIGKYFEDILTEERITFALATMEGRFYDYEYDMILGTGVKRGVSLTVNLLNKADGDDEKFSFGNGKMAELVGAFIGADSELDLELWVGVFEEEGEGTVVEESSAIPPVTLAIRNRGANLVFGDGFVEVVDWEVKAGFSSVKSAYPTLEAAASMIFRPTKSDEIKVKVAGGPGYLRGEMVGIWIQPFGLTWLDIGDMALDLEFGEEGDEESEGAATDWGWGVTKCSFKGTGVLAGKFAGKFEAEMLENMEDFMLAMSLFYDFGGSGMTTVVDDVLGKDEVGEGGRRRLEERRRLGEEATCGSSFVVVPTVGLRDGDVGRNVTFLQQLLEDTGYLDAGDAGVGYEYGVLGTMTSDAVSTFTVENDVFATADGNTVNYDIWAALCEKAEEQGEVVVGGNREWLAEFRMPTWLDNSLWEARYSTYDEAGGVWKKGLTMEASVNVRERGVAMQALDMVGFVKKYEDMGDFSPLLMVGVYVPLFAEDATAVNAWVEANDFQIYEESVYCKKIRFDMYAGWPMTMEVSANLLLDFEESPQMEVWGTGLVEIGEAGVQKAVLENRVKGEWKDVFGIDGLVLTQVGARVGVSVTNSMDVELGATALYVAIQAELTIGTAVIYWVGRAGMTEVGVPGKELLLAATLKGDPDMGEIMGQAISFRDVAHWWVKDILKDEDGRVWGFDYKSIPAEWGLYDSYFQLSTSNVELFGRDFRPGFVFSTGLSIFGIDCSVTMAVVMKELNGEIVPDFEWHVEEGLEQAEEISRQKLIDEILPEGLIDPSKLSNDQRKIKESDDDLNFGEMMFKMEGIELKNINFLSVAQGERPILVMKFRFFGVMQTLEIETMTLRELYEFNLWEKLDAFKVFADTLFSLPDCMWDSQCYDDNKDGYCKAICDSSSPEWYGDCPKQSGTCYIDDEECFSCFGTCQFFQCWYN</sequence>
<dbReference type="OrthoDB" id="200564at2759"/>
<feature type="region of interest" description="Disordered" evidence="1">
    <location>
        <begin position="114"/>
        <end position="133"/>
    </location>
</feature>
<comment type="caution">
    <text evidence="3">The sequence shown here is derived from an EMBL/GenBank/DDBJ whole genome shotgun (WGS) entry which is preliminary data.</text>
</comment>
<evidence type="ECO:0000313" key="3">
    <source>
        <dbReference type="EMBL" id="GMI36692.1"/>
    </source>
</evidence>
<keyword evidence="2" id="KW-1133">Transmembrane helix</keyword>
<dbReference type="Proteomes" id="UP001165065">
    <property type="component" value="Unassembled WGS sequence"/>
</dbReference>
<feature type="compositionally biased region" description="Low complexity" evidence="1">
    <location>
        <begin position="51"/>
        <end position="70"/>
    </location>
</feature>
<organism evidence="3 4">
    <name type="scientific">Triparma columacea</name>
    <dbReference type="NCBI Taxonomy" id="722753"/>
    <lineage>
        <taxon>Eukaryota</taxon>
        <taxon>Sar</taxon>
        <taxon>Stramenopiles</taxon>
        <taxon>Ochrophyta</taxon>
        <taxon>Bolidophyceae</taxon>
        <taxon>Parmales</taxon>
        <taxon>Triparmaceae</taxon>
        <taxon>Triparma</taxon>
    </lineage>
</organism>
<feature type="compositionally biased region" description="Basic residues" evidence="1">
    <location>
        <begin position="13"/>
        <end position="25"/>
    </location>
</feature>
<keyword evidence="2" id="KW-0472">Membrane</keyword>
<feature type="transmembrane region" description="Helical" evidence="2">
    <location>
        <begin position="179"/>
        <end position="199"/>
    </location>
</feature>
<proteinExistence type="predicted"/>
<dbReference type="EMBL" id="BRYA01000067">
    <property type="protein sequence ID" value="GMI36692.1"/>
    <property type="molecule type" value="Genomic_DNA"/>
</dbReference>
<keyword evidence="2" id="KW-0812">Transmembrane</keyword>
<evidence type="ECO:0000256" key="1">
    <source>
        <dbReference type="SAM" id="MobiDB-lite"/>
    </source>
</evidence>
<feature type="compositionally biased region" description="Basic and acidic residues" evidence="1">
    <location>
        <begin position="26"/>
        <end position="36"/>
    </location>
</feature>
<evidence type="ECO:0000256" key="2">
    <source>
        <dbReference type="SAM" id="Phobius"/>
    </source>
</evidence>
<protein>
    <submittedName>
        <fullName evidence="3">Uncharacterized protein</fullName>
    </submittedName>
</protein>
<gene>
    <name evidence="3" type="ORF">TrCOL_g9973</name>
</gene>
<evidence type="ECO:0000313" key="4">
    <source>
        <dbReference type="Proteomes" id="UP001165065"/>
    </source>
</evidence>